<evidence type="ECO:0000256" key="4">
    <source>
        <dbReference type="ARBA" id="ARBA00022827"/>
    </source>
</evidence>
<dbReference type="AlphaFoldDB" id="A0A6J6RRP7"/>
<accession>A0A6J6RRP7</accession>
<dbReference type="GO" id="GO:0050660">
    <property type="term" value="F:flavin adenine dinucleotide binding"/>
    <property type="evidence" value="ECO:0007669"/>
    <property type="project" value="InterPro"/>
</dbReference>
<organism evidence="8">
    <name type="scientific">freshwater metagenome</name>
    <dbReference type="NCBI Taxonomy" id="449393"/>
    <lineage>
        <taxon>unclassified sequences</taxon>
        <taxon>metagenomes</taxon>
        <taxon>ecological metagenomes</taxon>
    </lineage>
</organism>
<evidence type="ECO:0000256" key="1">
    <source>
        <dbReference type="ARBA" id="ARBA00001974"/>
    </source>
</evidence>
<dbReference type="InterPro" id="IPR036250">
    <property type="entry name" value="AcylCo_DH-like_C"/>
</dbReference>
<comment type="similarity">
    <text evidence="2">Belongs to the acyl-CoA dehydrogenase family.</text>
</comment>
<gene>
    <name evidence="8" type="ORF">UFOPK2761_00088</name>
</gene>
<dbReference type="InterPro" id="IPR013786">
    <property type="entry name" value="AcylCoA_DH/ox_N"/>
</dbReference>
<proteinExistence type="inferred from homology"/>
<comment type="cofactor">
    <cofactor evidence="1">
        <name>FAD</name>
        <dbReference type="ChEBI" id="CHEBI:57692"/>
    </cofactor>
</comment>
<evidence type="ECO:0000256" key="2">
    <source>
        <dbReference type="ARBA" id="ARBA00009347"/>
    </source>
</evidence>
<dbReference type="Gene3D" id="1.20.140.10">
    <property type="entry name" value="Butyryl-CoA Dehydrogenase, subunit A, domain 3"/>
    <property type="match status" value="1"/>
</dbReference>
<evidence type="ECO:0000259" key="7">
    <source>
        <dbReference type="Pfam" id="PF02771"/>
    </source>
</evidence>
<dbReference type="PANTHER" id="PTHR43884:SF20">
    <property type="entry name" value="ACYL-COA DEHYDROGENASE FADE28"/>
    <property type="match status" value="1"/>
</dbReference>
<feature type="domain" description="Acyl-CoA dehydrogenase/oxidase C-terminal" evidence="6">
    <location>
        <begin position="199"/>
        <end position="315"/>
    </location>
</feature>
<name>A0A6J6RRP7_9ZZZZ</name>
<dbReference type="InterPro" id="IPR037069">
    <property type="entry name" value="AcylCoA_DH/ox_N_sf"/>
</dbReference>
<evidence type="ECO:0000256" key="3">
    <source>
        <dbReference type="ARBA" id="ARBA00022630"/>
    </source>
</evidence>
<sequence>MDLSLSEEQTELVSTVRALLDKRCDSRAVRAAIASEAGYDADLWRFLCEQIGVAALVVPEEHDGVGATLVEAVLVLEELGRALAPVPMLSSLVTAEALLAGADDDAKARLLPRLVAGEVGAFAVLVDGHARAVLDADHADVLVVASGEDLLEVPGAAATWTPSMDQTLRLGSLTVDTARATRIGNAAPAVERADLVGAVGAVALAVGCAQRGLDMTVAYSKDRVQFGRPIGSFQALKHRMAEMLVLLEMSRSAAWGAAYAVAAGDPEAGQVVHAAKSYVGEAVARVAAETVQMHGGIAITWEHDAHLVVKRAHALGRLFGAPHEHRAALVLP</sequence>
<dbReference type="InterPro" id="IPR009075">
    <property type="entry name" value="AcylCo_DH/oxidase_C"/>
</dbReference>
<keyword evidence="3" id="KW-0285">Flavoprotein</keyword>
<evidence type="ECO:0000313" key="8">
    <source>
        <dbReference type="EMBL" id="CAB4725068.1"/>
    </source>
</evidence>
<dbReference type="GO" id="GO:0003995">
    <property type="term" value="F:acyl-CoA dehydrogenase activity"/>
    <property type="evidence" value="ECO:0007669"/>
    <property type="project" value="TreeGrafter"/>
</dbReference>
<evidence type="ECO:0000256" key="5">
    <source>
        <dbReference type="ARBA" id="ARBA00023002"/>
    </source>
</evidence>
<reference evidence="8" key="1">
    <citation type="submission" date="2020-05" db="EMBL/GenBank/DDBJ databases">
        <authorList>
            <person name="Chiriac C."/>
            <person name="Salcher M."/>
            <person name="Ghai R."/>
            <person name="Kavagutti S V."/>
        </authorList>
    </citation>
    <scope>NUCLEOTIDE SEQUENCE</scope>
</reference>
<protein>
    <submittedName>
        <fullName evidence="8">Unannotated protein</fullName>
    </submittedName>
</protein>
<keyword evidence="4" id="KW-0274">FAD</keyword>
<dbReference type="SUPFAM" id="SSF56645">
    <property type="entry name" value="Acyl-CoA dehydrogenase NM domain-like"/>
    <property type="match status" value="1"/>
</dbReference>
<dbReference type="Pfam" id="PF02771">
    <property type="entry name" value="Acyl-CoA_dh_N"/>
    <property type="match status" value="1"/>
</dbReference>
<keyword evidence="5" id="KW-0560">Oxidoreductase</keyword>
<feature type="domain" description="Acyl-CoA dehydrogenase/oxidase N-terminal" evidence="7">
    <location>
        <begin position="6"/>
        <end position="118"/>
    </location>
</feature>
<dbReference type="InterPro" id="IPR009100">
    <property type="entry name" value="AcylCoA_DH/oxidase_NM_dom_sf"/>
</dbReference>
<dbReference type="Pfam" id="PF00441">
    <property type="entry name" value="Acyl-CoA_dh_1"/>
    <property type="match status" value="1"/>
</dbReference>
<dbReference type="Gene3D" id="1.10.540.10">
    <property type="entry name" value="Acyl-CoA dehydrogenase/oxidase, N-terminal domain"/>
    <property type="match status" value="1"/>
</dbReference>
<evidence type="ECO:0000259" key="6">
    <source>
        <dbReference type="Pfam" id="PF00441"/>
    </source>
</evidence>
<dbReference type="PANTHER" id="PTHR43884">
    <property type="entry name" value="ACYL-COA DEHYDROGENASE"/>
    <property type="match status" value="1"/>
</dbReference>
<dbReference type="SUPFAM" id="SSF47203">
    <property type="entry name" value="Acyl-CoA dehydrogenase C-terminal domain-like"/>
    <property type="match status" value="1"/>
</dbReference>
<dbReference type="EMBL" id="CAEZYQ010000001">
    <property type="protein sequence ID" value="CAB4725068.1"/>
    <property type="molecule type" value="Genomic_DNA"/>
</dbReference>